<evidence type="ECO:0000313" key="7">
    <source>
        <dbReference type="EMBL" id="AWV87819.1"/>
    </source>
</evidence>
<proteinExistence type="inferred from homology"/>
<dbReference type="GO" id="GO:0015562">
    <property type="term" value="F:efflux transmembrane transporter activity"/>
    <property type="evidence" value="ECO:0007669"/>
    <property type="project" value="TreeGrafter"/>
</dbReference>
<dbReference type="Pfam" id="PF25954">
    <property type="entry name" value="Beta-barrel_RND_2"/>
    <property type="match status" value="1"/>
</dbReference>
<evidence type="ECO:0000313" key="8">
    <source>
        <dbReference type="Proteomes" id="UP000249799"/>
    </source>
</evidence>
<name>A0A2Z4FFZ8_9DELT</name>
<sequence>MNYPNKSVTQRPWMRSSLSKVAVLALLILCAIPACTGGDDAKAPAGRGGGFNVNSATLVQTVNAAKGEPFVLKGDYAGEFVADSSADVAFEVSGRVLSLNYDIGDRVKKGDVLAKINDTVHRQKVREASAAAKMAKASIGEAEISVKDLESNLKRKRPLLERQLISEREIEDLDAQLSGARQKILVGQASLEQSNARLQSAREDLRNTEIRAPFDAKIAARMVDLGSFVGPSNPAFRLISEDGIYLRINIPEQDAGYIAVDKDVSVRIGALGGSQFDAKVSRVAPAIDPSTRMLRADIRLVPTDDQQAMLERIRPGMYAQVQVDLGRRDDAVTIPRQALAEERGGAQYVWVVKGDAAHKQNLTLGLQGRQRVEVLSGLNGGEDIVLRGGEKLKEGDKVNVQNFDSTAPAEADAEGTSKTEGTEL</sequence>
<feature type="domain" description="CzcB-like barrel-sandwich hybrid" evidence="5">
    <location>
        <begin position="86"/>
        <end position="237"/>
    </location>
</feature>
<dbReference type="GO" id="GO:1990281">
    <property type="term" value="C:efflux pump complex"/>
    <property type="evidence" value="ECO:0007669"/>
    <property type="project" value="TreeGrafter"/>
</dbReference>
<accession>A0A2Z4FFZ8</accession>
<dbReference type="SUPFAM" id="SSF111369">
    <property type="entry name" value="HlyD-like secretion proteins"/>
    <property type="match status" value="1"/>
</dbReference>
<dbReference type="KEGG" id="bsed:DN745_00105"/>
<evidence type="ECO:0000259" key="6">
    <source>
        <dbReference type="Pfam" id="PF25989"/>
    </source>
</evidence>
<feature type="region of interest" description="Disordered" evidence="2">
    <location>
        <begin position="399"/>
        <end position="424"/>
    </location>
</feature>
<dbReference type="OrthoDB" id="176710at2"/>
<dbReference type="AlphaFoldDB" id="A0A2Z4FFZ8"/>
<organism evidence="7 8">
    <name type="scientific">Bradymonas sediminis</name>
    <dbReference type="NCBI Taxonomy" id="1548548"/>
    <lineage>
        <taxon>Bacteria</taxon>
        <taxon>Deltaproteobacteria</taxon>
        <taxon>Bradymonadales</taxon>
        <taxon>Bradymonadaceae</taxon>
        <taxon>Bradymonas</taxon>
    </lineage>
</organism>
<evidence type="ECO:0000256" key="1">
    <source>
        <dbReference type="ARBA" id="ARBA00009477"/>
    </source>
</evidence>
<protein>
    <submittedName>
        <fullName evidence="7">Uncharacterized protein</fullName>
    </submittedName>
</protein>
<reference evidence="7 8" key="1">
    <citation type="submission" date="2018-06" db="EMBL/GenBank/DDBJ databases">
        <title>Lujinxingia sediminis gen. nov. sp. nov., a new facultative anaerobic member of the class Deltaproteobacteria, and proposal of Lujinxingaceae fam. nov.</title>
        <authorList>
            <person name="Guo L.-Y."/>
            <person name="Li C.-M."/>
            <person name="Wang S."/>
            <person name="Du Z.-J."/>
        </authorList>
    </citation>
    <scope>NUCLEOTIDE SEQUENCE [LARGE SCALE GENOMIC DNA]</scope>
    <source>
        <strain evidence="7 8">FA350</strain>
    </source>
</reference>
<comment type="similarity">
    <text evidence="1">Belongs to the membrane fusion protein (MFP) (TC 8.A.1) family.</text>
</comment>
<dbReference type="Gene3D" id="1.10.287.470">
    <property type="entry name" value="Helix hairpin bin"/>
    <property type="match status" value="1"/>
</dbReference>
<feature type="signal peptide" evidence="3">
    <location>
        <begin position="1"/>
        <end position="36"/>
    </location>
</feature>
<dbReference type="PANTHER" id="PTHR30469:SF38">
    <property type="entry name" value="HLYD FAMILY SECRETION PROTEIN"/>
    <property type="match status" value="1"/>
</dbReference>
<dbReference type="InterPro" id="IPR058647">
    <property type="entry name" value="BSH_CzcB-like"/>
</dbReference>
<feature type="compositionally biased region" description="Basic and acidic residues" evidence="2">
    <location>
        <begin position="415"/>
        <end position="424"/>
    </location>
</feature>
<gene>
    <name evidence="7" type="ORF">DN745_00105</name>
</gene>
<feature type="domain" description="YknX-like C-terminal permuted SH3-like" evidence="6">
    <location>
        <begin position="331"/>
        <end position="400"/>
    </location>
</feature>
<feature type="chain" id="PRO_5043613142" evidence="3">
    <location>
        <begin position="37"/>
        <end position="424"/>
    </location>
</feature>
<evidence type="ECO:0000259" key="5">
    <source>
        <dbReference type="Pfam" id="PF25973"/>
    </source>
</evidence>
<dbReference type="Pfam" id="PF25989">
    <property type="entry name" value="YknX_C"/>
    <property type="match status" value="1"/>
</dbReference>
<dbReference type="InterPro" id="IPR006143">
    <property type="entry name" value="RND_pump_MFP"/>
</dbReference>
<dbReference type="InterPro" id="IPR058637">
    <property type="entry name" value="YknX-like_C"/>
</dbReference>
<dbReference type="NCBIfam" id="TIGR01730">
    <property type="entry name" value="RND_mfp"/>
    <property type="match status" value="1"/>
</dbReference>
<evidence type="ECO:0000256" key="2">
    <source>
        <dbReference type="SAM" id="MobiDB-lite"/>
    </source>
</evidence>
<dbReference type="Gene3D" id="2.40.50.100">
    <property type="match status" value="1"/>
</dbReference>
<dbReference type="PANTHER" id="PTHR30469">
    <property type="entry name" value="MULTIDRUG RESISTANCE PROTEIN MDTA"/>
    <property type="match status" value="1"/>
</dbReference>
<dbReference type="Pfam" id="PF25973">
    <property type="entry name" value="BSH_CzcB"/>
    <property type="match status" value="1"/>
</dbReference>
<dbReference type="EMBL" id="CP030032">
    <property type="protein sequence ID" value="AWV87819.1"/>
    <property type="molecule type" value="Genomic_DNA"/>
</dbReference>
<keyword evidence="3" id="KW-0732">Signal</keyword>
<dbReference type="Gene3D" id="2.40.30.170">
    <property type="match status" value="1"/>
</dbReference>
<evidence type="ECO:0000259" key="4">
    <source>
        <dbReference type="Pfam" id="PF25954"/>
    </source>
</evidence>
<keyword evidence="8" id="KW-1185">Reference proteome</keyword>
<feature type="domain" description="CusB-like beta-barrel" evidence="4">
    <location>
        <begin position="246"/>
        <end position="323"/>
    </location>
</feature>
<dbReference type="Proteomes" id="UP000249799">
    <property type="component" value="Chromosome"/>
</dbReference>
<dbReference type="Gene3D" id="2.40.420.20">
    <property type="match status" value="1"/>
</dbReference>
<evidence type="ECO:0000256" key="3">
    <source>
        <dbReference type="SAM" id="SignalP"/>
    </source>
</evidence>
<dbReference type="InterPro" id="IPR058792">
    <property type="entry name" value="Beta-barrel_RND_2"/>
</dbReference>